<accession>X1KPS7</accession>
<name>X1KPS7_9ZZZZ</name>
<dbReference type="AlphaFoldDB" id="X1KPS7"/>
<organism evidence="2">
    <name type="scientific">marine sediment metagenome</name>
    <dbReference type="NCBI Taxonomy" id="412755"/>
    <lineage>
        <taxon>unclassified sequences</taxon>
        <taxon>metagenomes</taxon>
        <taxon>ecological metagenomes</taxon>
    </lineage>
</organism>
<feature type="domain" description="DUF362" evidence="1">
    <location>
        <begin position="73"/>
        <end position="243"/>
    </location>
</feature>
<protein>
    <recommendedName>
        <fullName evidence="1">DUF362 domain-containing protein</fullName>
    </recommendedName>
</protein>
<reference evidence="2" key="1">
    <citation type="journal article" date="2014" name="Front. Microbiol.">
        <title>High frequency of phylogenetically diverse reductive dehalogenase-homologous genes in deep subseafloor sedimentary metagenomes.</title>
        <authorList>
            <person name="Kawai M."/>
            <person name="Futagami T."/>
            <person name="Toyoda A."/>
            <person name="Takaki Y."/>
            <person name="Nishi S."/>
            <person name="Hori S."/>
            <person name="Arai W."/>
            <person name="Tsubouchi T."/>
            <person name="Morono Y."/>
            <person name="Uchiyama I."/>
            <person name="Ito T."/>
            <person name="Fujiyama A."/>
            <person name="Inagaki F."/>
            <person name="Takami H."/>
        </authorList>
    </citation>
    <scope>NUCLEOTIDE SEQUENCE</scope>
    <source>
        <strain evidence="2">Expedition CK06-06</strain>
    </source>
</reference>
<dbReference type="InterPro" id="IPR007160">
    <property type="entry name" value="DUF362"/>
</dbReference>
<sequence length="243" mass="26524">MSYTAAVLGKTVDKLVDRRERQSPSLTDARSSKATVSIVRVHDYDCTKVYEAVKKGVELIGGLDGLIKPGSQVFVKINHLSPPSPPERGIVTHPVFTEAVLTLLKAFSANITVGDDIASHGTDGFLISGFRQMCHRADVRLVNLREGGFVEVDCNGYFLDKVYLSKIALDADVIINLPKLKTHSLTVLTGGVKNMYGTIPSGLRTRFHGEYAKKEDFGQVLTDIFCAIRPQLTIMDGIVAMEG</sequence>
<gene>
    <name evidence="2" type="ORF">S06H3_17617</name>
</gene>
<evidence type="ECO:0000259" key="1">
    <source>
        <dbReference type="Pfam" id="PF04015"/>
    </source>
</evidence>
<feature type="non-terminal residue" evidence="2">
    <location>
        <position position="243"/>
    </location>
</feature>
<dbReference type="EMBL" id="BARV01008824">
    <property type="protein sequence ID" value="GAI08693.1"/>
    <property type="molecule type" value="Genomic_DNA"/>
</dbReference>
<dbReference type="Pfam" id="PF04015">
    <property type="entry name" value="DUF362"/>
    <property type="match status" value="1"/>
</dbReference>
<proteinExistence type="predicted"/>
<evidence type="ECO:0000313" key="2">
    <source>
        <dbReference type="EMBL" id="GAI08693.1"/>
    </source>
</evidence>
<comment type="caution">
    <text evidence="2">The sequence shown here is derived from an EMBL/GenBank/DDBJ whole genome shotgun (WGS) entry which is preliminary data.</text>
</comment>